<accession>A0ABT2MP18</accession>
<reference evidence="1 2" key="1">
    <citation type="journal article" date="2022" name="Front. Microbiol.">
        <title>High genomic differentiation and limited gene flow indicate recent cryptic speciation within the genus Laspinema (cyanobacteria).</title>
        <authorList>
            <person name="Stanojkovic A."/>
            <person name="Skoupy S."/>
            <person name="Skaloud P."/>
            <person name="Dvorak P."/>
        </authorList>
    </citation>
    <scope>NUCLEOTIDE SEQUENCE [LARGE SCALE GENOMIC DNA]</scope>
    <source>
        <strain evidence="1 2">D2a</strain>
    </source>
</reference>
<dbReference type="RefSeq" id="WP_368006143.1">
    <property type="nucleotide sequence ID" value="NZ_JAMXFF010000011.1"/>
</dbReference>
<keyword evidence="2" id="KW-1185">Reference proteome</keyword>
<proteinExistence type="predicted"/>
<comment type="caution">
    <text evidence="1">The sequence shown here is derived from an EMBL/GenBank/DDBJ whole genome shotgun (WGS) entry which is preliminary data.</text>
</comment>
<sequence length="71" mass="7761">MLLCHGDRHDTYPSGIKLLFGDWGDRLQKGVTWHLPSHAATTEVVTTNMNPIFPIFPITSLGTGAIASKRA</sequence>
<organism evidence="1 2">
    <name type="scientific">Laspinema palackyanum D2a</name>
    <dbReference type="NCBI Taxonomy" id="2953684"/>
    <lineage>
        <taxon>Bacteria</taxon>
        <taxon>Bacillati</taxon>
        <taxon>Cyanobacteriota</taxon>
        <taxon>Cyanophyceae</taxon>
        <taxon>Oscillatoriophycideae</taxon>
        <taxon>Oscillatoriales</taxon>
        <taxon>Laspinemataceae</taxon>
        <taxon>Laspinema</taxon>
        <taxon>Laspinema palackyanum</taxon>
    </lineage>
</organism>
<name>A0ABT2MP18_9CYAN</name>
<dbReference type="EMBL" id="JAMXFF010000011">
    <property type="protein sequence ID" value="MCT7966499.1"/>
    <property type="molecule type" value="Genomic_DNA"/>
</dbReference>
<evidence type="ECO:0000313" key="1">
    <source>
        <dbReference type="EMBL" id="MCT7966499.1"/>
    </source>
</evidence>
<protein>
    <submittedName>
        <fullName evidence="1">Uncharacterized protein</fullName>
    </submittedName>
</protein>
<gene>
    <name evidence="1" type="ORF">NG799_09165</name>
</gene>
<evidence type="ECO:0000313" key="2">
    <source>
        <dbReference type="Proteomes" id="UP001525890"/>
    </source>
</evidence>
<dbReference type="Proteomes" id="UP001525890">
    <property type="component" value="Unassembled WGS sequence"/>
</dbReference>